<accession>A0A545T6M1</accession>
<dbReference type="GO" id="GO:0005737">
    <property type="term" value="C:cytoplasm"/>
    <property type="evidence" value="ECO:0007669"/>
    <property type="project" value="UniProtKB-ARBA"/>
</dbReference>
<dbReference type="InterPro" id="IPR004046">
    <property type="entry name" value="GST_C"/>
</dbReference>
<comment type="catalytic activity">
    <reaction evidence="3">
        <text>RX + glutathione = an S-substituted glutathione + a halide anion + H(+)</text>
        <dbReference type="Rhea" id="RHEA:16437"/>
        <dbReference type="ChEBI" id="CHEBI:15378"/>
        <dbReference type="ChEBI" id="CHEBI:16042"/>
        <dbReference type="ChEBI" id="CHEBI:17792"/>
        <dbReference type="ChEBI" id="CHEBI:57925"/>
        <dbReference type="ChEBI" id="CHEBI:90779"/>
        <dbReference type="EC" id="2.5.1.18"/>
    </reaction>
</comment>
<feature type="domain" description="GST N-terminal" evidence="5">
    <location>
        <begin position="1"/>
        <end position="81"/>
    </location>
</feature>
<evidence type="ECO:0000313" key="7">
    <source>
        <dbReference type="EMBL" id="TQV72835.1"/>
    </source>
</evidence>
<gene>
    <name evidence="7" type="ORF">FLL45_15325</name>
</gene>
<evidence type="ECO:0000256" key="1">
    <source>
        <dbReference type="ARBA" id="ARBA00012452"/>
    </source>
</evidence>
<dbReference type="GO" id="GO:0004601">
    <property type="term" value="F:peroxidase activity"/>
    <property type="evidence" value="ECO:0007669"/>
    <property type="project" value="UniProtKB-ARBA"/>
</dbReference>
<dbReference type="Pfam" id="PF00043">
    <property type="entry name" value="GST_C"/>
    <property type="match status" value="1"/>
</dbReference>
<dbReference type="EC" id="2.5.1.18" evidence="1"/>
<sequence length="225" mass="26032">MVTVHHLNNSRSQRILWLLEELNVPYEVIRYERDARTNLAPESLKKLHPLGKSPMISDDGKVIAESGCIVEYLVEKYGQKKLMLVAEHDAYWSYKYWLHYAEGSLMPLLVMKLIFDKIKTAKQPFFVKPISKIISDKVMESYVGPNLENNLEFIEKHLAENLWFAGDQMTAADVQMVFPLEAAMSRIENQTKYPSIREYVKKIHDRSAYQLALEKGGEYAYAQVA</sequence>
<evidence type="ECO:0000256" key="4">
    <source>
        <dbReference type="RuleBase" id="RU003494"/>
    </source>
</evidence>
<dbReference type="Gene3D" id="3.40.30.10">
    <property type="entry name" value="Glutaredoxin"/>
    <property type="match status" value="1"/>
</dbReference>
<reference evidence="7 8" key="1">
    <citation type="submission" date="2019-06" db="EMBL/GenBank/DDBJ databases">
        <title>Draft genome of Aliikangiella marina GYP-15.</title>
        <authorList>
            <person name="Wang G."/>
        </authorList>
    </citation>
    <scope>NUCLEOTIDE SEQUENCE [LARGE SCALE GENOMIC DNA]</scope>
    <source>
        <strain evidence="7 8">GYP-15</strain>
    </source>
</reference>
<dbReference type="AlphaFoldDB" id="A0A545T6M1"/>
<name>A0A545T6M1_9GAMM</name>
<dbReference type="PANTHER" id="PTHR44051">
    <property type="entry name" value="GLUTATHIONE S-TRANSFERASE-RELATED"/>
    <property type="match status" value="1"/>
</dbReference>
<dbReference type="CDD" id="cd03046">
    <property type="entry name" value="GST_N_GTT1_like"/>
    <property type="match status" value="1"/>
</dbReference>
<dbReference type="PROSITE" id="PS50404">
    <property type="entry name" value="GST_NTER"/>
    <property type="match status" value="1"/>
</dbReference>
<dbReference type="InterPro" id="IPR010987">
    <property type="entry name" value="Glutathione-S-Trfase_C-like"/>
</dbReference>
<dbReference type="FunFam" id="3.40.30.10:FF:000156">
    <property type="entry name" value="Glutathione S-transferase 1"/>
    <property type="match status" value="1"/>
</dbReference>
<evidence type="ECO:0000256" key="3">
    <source>
        <dbReference type="ARBA" id="ARBA00047960"/>
    </source>
</evidence>
<dbReference type="Pfam" id="PF02798">
    <property type="entry name" value="GST_N"/>
    <property type="match status" value="1"/>
</dbReference>
<dbReference type="RefSeq" id="WP_142942946.1">
    <property type="nucleotide sequence ID" value="NZ_VIKR01000004.1"/>
</dbReference>
<evidence type="ECO:0000313" key="8">
    <source>
        <dbReference type="Proteomes" id="UP000317839"/>
    </source>
</evidence>
<dbReference type="SFLD" id="SFLDG00358">
    <property type="entry name" value="Main_(cytGST)"/>
    <property type="match status" value="1"/>
</dbReference>
<dbReference type="SUPFAM" id="SSF52833">
    <property type="entry name" value="Thioredoxin-like"/>
    <property type="match status" value="1"/>
</dbReference>
<feature type="domain" description="GST C-terminal" evidence="6">
    <location>
        <begin position="87"/>
        <end position="223"/>
    </location>
</feature>
<dbReference type="InterPro" id="IPR036249">
    <property type="entry name" value="Thioredoxin-like_sf"/>
</dbReference>
<keyword evidence="8" id="KW-1185">Reference proteome</keyword>
<dbReference type="PANTHER" id="PTHR44051:SF9">
    <property type="entry name" value="GLUTATHIONE S-TRANSFERASE 1"/>
    <property type="match status" value="1"/>
</dbReference>
<comment type="similarity">
    <text evidence="4">Belongs to the GST superfamily.</text>
</comment>
<dbReference type="EMBL" id="VIKR01000004">
    <property type="protein sequence ID" value="TQV72835.1"/>
    <property type="molecule type" value="Genomic_DNA"/>
</dbReference>
<organism evidence="7 8">
    <name type="scientific">Aliikangiella marina</name>
    <dbReference type="NCBI Taxonomy" id="1712262"/>
    <lineage>
        <taxon>Bacteria</taxon>
        <taxon>Pseudomonadati</taxon>
        <taxon>Pseudomonadota</taxon>
        <taxon>Gammaproteobacteria</taxon>
        <taxon>Oceanospirillales</taxon>
        <taxon>Pleioneaceae</taxon>
        <taxon>Aliikangiella</taxon>
    </lineage>
</organism>
<dbReference type="InterPro" id="IPR004045">
    <property type="entry name" value="Glutathione_S-Trfase_N"/>
</dbReference>
<dbReference type="SUPFAM" id="SSF47616">
    <property type="entry name" value="GST C-terminal domain-like"/>
    <property type="match status" value="1"/>
</dbReference>
<evidence type="ECO:0000259" key="5">
    <source>
        <dbReference type="PROSITE" id="PS50404"/>
    </source>
</evidence>
<dbReference type="InterPro" id="IPR036282">
    <property type="entry name" value="Glutathione-S-Trfase_C_sf"/>
</dbReference>
<protein>
    <recommendedName>
        <fullName evidence="1">glutathione transferase</fullName>
        <ecNumber evidence="1">2.5.1.18</ecNumber>
    </recommendedName>
</protein>
<dbReference type="SFLD" id="SFLDS00019">
    <property type="entry name" value="Glutathione_Transferase_(cytos"/>
    <property type="match status" value="1"/>
</dbReference>
<evidence type="ECO:0000256" key="2">
    <source>
        <dbReference type="ARBA" id="ARBA00022679"/>
    </source>
</evidence>
<dbReference type="PROSITE" id="PS50405">
    <property type="entry name" value="GST_CTER"/>
    <property type="match status" value="1"/>
</dbReference>
<dbReference type="CDD" id="cd03189">
    <property type="entry name" value="GST_C_GTT1_like"/>
    <property type="match status" value="1"/>
</dbReference>
<proteinExistence type="inferred from homology"/>
<dbReference type="OrthoDB" id="9810080at2"/>
<evidence type="ECO:0000259" key="6">
    <source>
        <dbReference type="PROSITE" id="PS50405"/>
    </source>
</evidence>
<dbReference type="Gene3D" id="1.20.1050.10">
    <property type="match status" value="1"/>
</dbReference>
<comment type="caution">
    <text evidence="7">The sequence shown here is derived from an EMBL/GenBank/DDBJ whole genome shotgun (WGS) entry which is preliminary data.</text>
</comment>
<dbReference type="GO" id="GO:0004364">
    <property type="term" value="F:glutathione transferase activity"/>
    <property type="evidence" value="ECO:0007669"/>
    <property type="project" value="UniProtKB-EC"/>
</dbReference>
<dbReference type="InterPro" id="IPR040079">
    <property type="entry name" value="Glutathione_S-Trfase"/>
</dbReference>
<keyword evidence="2 7" id="KW-0808">Transferase</keyword>
<dbReference type="Proteomes" id="UP000317839">
    <property type="component" value="Unassembled WGS sequence"/>
</dbReference>
<dbReference type="SFLD" id="SFLDG01150">
    <property type="entry name" value="Main.1:_Beta-like"/>
    <property type="match status" value="1"/>
</dbReference>